<evidence type="ECO:0000256" key="9">
    <source>
        <dbReference type="ARBA" id="ARBA00023268"/>
    </source>
</evidence>
<keyword evidence="14" id="KW-1185">Reference proteome</keyword>
<evidence type="ECO:0000256" key="5">
    <source>
        <dbReference type="ARBA" id="ARBA00023002"/>
    </source>
</evidence>
<evidence type="ECO:0000256" key="10">
    <source>
        <dbReference type="ARBA" id="ARBA00049556"/>
    </source>
</evidence>
<dbReference type="InterPro" id="IPR008927">
    <property type="entry name" value="6-PGluconate_DH-like_C_sf"/>
</dbReference>
<feature type="domain" description="3-hydroxyacyl-CoA dehydrogenase C-terminal" evidence="11">
    <location>
        <begin position="507"/>
        <end position="606"/>
    </location>
</feature>
<dbReference type="InterPro" id="IPR036291">
    <property type="entry name" value="NAD(P)-bd_dom_sf"/>
</dbReference>
<dbReference type="InterPro" id="IPR006176">
    <property type="entry name" value="3-OHacyl-CoA_DH_NAD-bd"/>
</dbReference>
<evidence type="ECO:0000256" key="7">
    <source>
        <dbReference type="ARBA" id="ARBA00023098"/>
    </source>
</evidence>
<proteinExistence type="inferred from homology"/>
<dbReference type="SUPFAM" id="SSF51735">
    <property type="entry name" value="NAD(P)-binding Rossmann-fold domains"/>
    <property type="match status" value="1"/>
</dbReference>
<dbReference type="InterPro" id="IPR029045">
    <property type="entry name" value="ClpP/crotonase-like_dom_sf"/>
</dbReference>
<dbReference type="EMBL" id="JBHSNS010000008">
    <property type="protein sequence ID" value="MFC5730461.1"/>
    <property type="molecule type" value="Genomic_DNA"/>
</dbReference>
<dbReference type="PANTHER" id="PTHR43612:SF3">
    <property type="entry name" value="TRIFUNCTIONAL ENZYME SUBUNIT ALPHA, MITOCHONDRIAL"/>
    <property type="match status" value="1"/>
</dbReference>
<comment type="similarity">
    <text evidence="2">In the central section; belongs to the 3-hydroxyacyl-CoA dehydrogenase family.</text>
</comment>
<keyword evidence="8" id="KW-0456">Lyase</keyword>
<evidence type="ECO:0000256" key="8">
    <source>
        <dbReference type="ARBA" id="ARBA00023239"/>
    </source>
</evidence>
<evidence type="ECO:0000256" key="1">
    <source>
        <dbReference type="ARBA" id="ARBA00005005"/>
    </source>
</evidence>
<evidence type="ECO:0000313" key="13">
    <source>
        <dbReference type="EMBL" id="MFC5730461.1"/>
    </source>
</evidence>
<keyword evidence="3" id="KW-0276">Fatty acid metabolism</keyword>
<dbReference type="Pfam" id="PF00378">
    <property type="entry name" value="ECH_1"/>
    <property type="match status" value="1"/>
</dbReference>
<gene>
    <name evidence="13" type="ORF">ACFPQB_16180</name>
</gene>
<accession>A0ABW0ZHH1</accession>
<keyword evidence="6" id="KW-0520">NAD</keyword>
<name>A0ABW0ZHH1_9ACTN</name>
<evidence type="ECO:0000259" key="12">
    <source>
        <dbReference type="Pfam" id="PF02737"/>
    </source>
</evidence>
<evidence type="ECO:0000256" key="2">
    <source>
        <dbReference type="ARBA" id="ARBA00007005"/>
    </source>
</evidence>
<dbReference type="RefSeq" id="WP_136432267.1">
    <property type="nucleotide sequence ID" value="NZ_JBHSNS010000008.1"/>
</dbReference>
<dbReference type="SUPFAM" id="SSF52096">
    <property type="entry name" value="ClpP/crotonase"/>
    <property type="match status" value="1"/>
</dbReference>
<dbReference type="InterPro" id="IPR006108">
    <property type="entry name" value="3HC_DH_C"/>
</dbReference>
<evidence type="ECO:0000259" key="11">
    <source>
        <dbReference type="Pfam" id="PF00725"/>
    </source>
</evidence>
<feature type="domain" description="3-hydroxyacyl-CoA dehydrogenase NAD binding" evidence="12">
    <location>
        <begin position="325"/>
        <end position="504"/>
    </location>
</feature>
<dbReference type="Pfam" id="PF00725">
    <property type="entry name" value="3HCDH"/>
    <property type="match status" value="1"/>
</dbReference>
<keyword evidence="7" id="KW-0443">Lipid metabolism</keyword>
<dbReference type="Pfam" id="PF02737">
    <property type="entry name" value="3HCDH_N"/>
    <property type="match status" value="1"/>
</dbReference>
<dbReference type="Gene3D" id="3.40.50.720">
    <property type="entry name" value="NAD(P)-binding Rossmann-like Domain"/>
    <property type="match status" value="1"/>
</dbReference>
<comment type="catalytic activity">
    <reaction evidence="10">
        <text>a (3S)-3-hydroxyacyl-CoA + NAD(+) = a 3-oxoacyl-CoA + NADH + H(+)</text>
        <dbReference type="Rhea" id="RHEA:22432"/>
        <dbReference type="ChEBI" id="CHEBI:15378"/>
        <dbReference type="ChEBI" id="CHEBI:57318"/>
        <dbReference type="ChEBI" id="CHEBI:57540"/>
        <dbReference type="ChEBI" id="CHEBI:57945"/>
        <dbReference type="ChEBI" id="CHEBI:90726"/>
        <dbReference type="EC" id="1.1.1.35"/>
    </reaction>
</comment>
<dbReference type="InterPro" id="IPR050136">
    <property type="entry name" value="FA_oxidation_alpha_subunit"/>
</dbReference>
<dbReference type="SUPFAM" id="SSF48179">
    <property type="entry name" value="6-phosphogluconate dehydrogenase C-terminal domain-like"/>
    <property type="match status" value="2"/>
</dbReference>
<dbReference type="Proteomes" id="UP001596072">
    <property type="component" value="Unassembled WGS sequence"/>
</dbReference>
<dbReference type="Gene3D" id="3.90.226.10">
    <property type="entry name" value="2-enoyl-CoA Hydratase, Chain A, domain 1"/>
    <property type="match status" value="1"/>
</dbReference>
<evidence type="ECO:0000313" key="14">
    <source>
        <dbReference type="Proteomes" id="UP001596072"/>
    </source>
</evidence>
<comment type="caution">
    <text evidence="13">The sequence shown here is derived from an EMBL/GenBank/DDBJ whole genome shotgun (WGS) entry which is preliminary data.</text>
</comment>
<dbReference type="Gene3D" id="1.10.1040.50">
    <property type="match status" value="1"/>
</dbReference>
<reference evidence="14" key="1">
    <citation type="journal article" date="2019" name="Int. J. Syst. Evol. Microbiol.">
        <title>The Global Catalogue of Microorganisms (GCM) 10K type strain sequencing project: providing services to taxonomists for standard genome sequencing and annotation.</title>
        <authorList>
            <consortium name="The Broad Institute Genomics Platform"/>
            <consortium name="The Broad Institute Genome Sequencing Center for Infectious Disease"/>
            <person name="Wu L."/>
            <person name="Ma J."/>
        </authorList>
    </citation>
    <scope>NUCLEOTIDE SEQUENCE [LARGE SCALE GENOMIC DNA]</scope>
    <source>
        <strain evidence="14">YIM 94188</strain>
    </source>
</reference>
<sequence length="725" mass="77613">MSDNETQNMFGWEIGDDRVLVLTMDDPTQPTNTMNERCITDLQATVARLVAEKDSFDGIILTSGKDSFFAGGDLNLLMNAGPDDVETISEGLDAYKACFRTIETLGRPVVAAINGTALGGGFEFALAAHHRIALDKAGSLIGLPEVTLGVLPGAGGVTRVVRMIGITNAVLNVVGQGQKMQPTKALQVGIVDQVVGTAEEMLAAARAWIQANPDATQPWDREGYRIPGGSPASPGLASMLPAFPANLRKQLKGAPMPAPIAVLSTAVEGAQVDIDTAFAIETRYCVNLICGKVSGNMIKALFFDLNSISKGASRPEGFPDRRAEKVAVLGAGMMGAAIAYVAAQSGAEVVLRDVSIEAAERGKDYSRGLLAKAVAKGWITPEKRDEVLARILATDNVADVKGADFVIEAVFEDLDLKKKVLAEAEPYLAEDALIATNTSALPLSEMVTAVSRPRDFIGLHFFSPVDKMPLLEIVVGENAGEEALARAFDFAQQIRKTPIAVKDVYAFYANRVIAQFIDQAVSMLAEGAHPASIEQATTQAGFPVGALALLDEINMRTTLKIQRGAVAAAEAEGVPYVETPGTPVQERMVEEFDRPGRLARRGFYEYADDGSRQRLWPGLLEHFHDPAVEIPFEEMKERLLVASALEGARCLEAGIVQTVADANVGSIFGIGFPAWTGGTLQYINQYEGGPAGFVARAEELRARYGDRFAVPEQLRELAATDGRYL</sequence>
<dbReference type="CDD" id="cd06558">
    <property type="entry name" value="crotonase-like"/>
    <property type="match status" value="1"/>
</dbReference>
<organism evidence="13 14">
    <name type="scientific">Nocardioides vastitatis</name>
    <dbReference type="NCBI Taxonomy" id="2568655"/>
    <lineage>
        <taxon>Bacteria</taxon>
        <taxon>Bacillati</taxon>
        <taxon>Actinomycetota</taxon>
        <taxon>Actinomycetes</taxon>
        <taxon>Propionibacteriales</taxon>
        <taxon>Nocardioidaceae</taxon>
        <taxon>Nocardioides</taxon>
    </lineage>
</organism>
<keyword evidence="4" id="KW-0442">Lipid degradation</keyword>
<keyword evidence="9" id="KW-0511">Multifunctional enzyme</keyword>
<protein>
    <submittedName>
        <fullName evidence="13">3-hydroxyacyl-CoA dehydrogenase NAD-binding domain-containing protein</fullName>
    </submittedName>
</protein>
<keyword evidence="5" id="KW-0560">Oxidoreductase</keyword>
<comment type="pathway">
    <text evidence="1">Lipid metabolism; fatty acid beta-oxidation.</text>
</comment>
<evidence type="ECO:0000256" key="3">
    <source>
        <dbReference type="ARBA" id="ARBA00022832"/>
    </source>
</evidence>
<dbReference type="InterPro" id="IPR001753">
    <property type="entry name" value="Enoyl-CoA_hydra/iso"/>
</dbReference>
<dbReference type="PANTHER" id="PTHR43612">
    <property type="entry name" value="TRIFUNCTIONAL ENZYME SUBUNIT ALPHA"/>
    <property type="match status" value="1"/>
</dbReference>
<evidence type="ECO:0000256" key="6">
    <source>
        <dbReference type="ARBA" id="ARBA00023027"/>
    </source>
</evidence>
<evidence type="ECO:0000256" key="4">
    <source>
        <dbReference type="ARBA" id="ARBA00022963"/>
    </source>
</evidence>